<sequence>MNKGSEELDEKKLLKLVLEIQELQDFGEDFEHKLIVFENSVPYPNAKELFSADYGAEYIVKRAINHKNIKLGELNKEELVTLVQKLMDTEGEEWEQAIWLDMVESSVIDPKIGDYIFWSDDELTAREIIDKALAYKPLKL</sequence>
<dbReference type="EMBL" id="LCYI01000006">
    <property type="protein sequence ID" value="KLA32566.1"/>
    <property type="molecule type" value="Genomic_DNA"/>
</dbReference>
<evidence type="ECO:0000313" key="2">
    <source>
        <dbReference type="Proteomes" id="UP000035214"/>
    </source>
</evidence>
<dbReference type="Proteomes" id="UP000035214">
    <property type="component" value="Unassembled WGS sequence"/>
</dbReference>
<evidence type="ECO:0000313" key="1">
    <source>
        <dbReference type="EMBL" id="KLA32566.1"/>
    </source>
</evidence>
<name>A0A0G8F7Y3_BACCE</name>
<proteinExistence type="predicted"/>
<dbReference type="PATRIC" id="fig|1396.428.peg.5738"/>
<reference evidence="1 2" key="1">
    <citation type="submission" date="2015-04" db="EMBL/GenBank/DDBJ databases">
        <title>Draft Genome Sequences of Eight Spore-Forming Food Isolates of Bacillus cereus Genome sequencing.</title>
        <authorList>
            <person name="Krawcyk A.O."/>
            <person name="de Jong A."/>
            <person name="Eijlander R.T."/>
            <person name="Berendsen E.M."/>
            <person name="Holsappel S."/>
            <person name="Wells-Bennik M."/>
            <person name="Kuipers O.P."/>
        </authorList>
    </citation>
    <scope>NUCLEOTIDE SEQUENCE [LARGE SCALE GENOMIC DNA]</scope>
    <source>
        <strain evidence="1 2">B4077</strain>
    </source>
</reference>
<organism evidence="1 2">
    <name type="scientific">Bacillus cereus</name>
    <dbReference type="NCBI Taxonomy" id="1396"/>
    <lineage>
        <taxon>Bacteria</taxon>
        <taxon>Bacillati</taxon>
        <taxon>Bacillota</taxon>
        <taxon>Bacilli</taxon>
        <taxon>Bacillales</taxon>
        <taxon>Bacillaceae</taxon>
        <taxon>Bacillus</taxon>
        <taxon>Bacillus cereus group</taxon>
    </lineage>
</organism>
<dbReference type="AlphaFoldDB" id="A0A0G8F7Y3"/>
<comment type="caution">
    <text evidence="1">The sequence shown here is derived from an EMBL/GenBank/DDBJ whole genome shotgun (WGS) entry which is preliminary data.</text>
</comment>
<accession>A0A0G8F7Y3</accession>
<evidence type="ECO:0008006" key="3">
    <source>
        <dbReference type="Google" id="ProtNLM"/>
    </source>
</evidence>
<dbReference type="RefSeq" id="WP_046953806.1">
    <property type="nucleotide sequence ID" value="NZ_LCYI01000006.1"/>
</dbReference>
<gene>
    <name evidence="1" type="ORF">B4077_0576</name>
</gene>
<protein>
    <recommendedName>
        <fullName evidence="3">E9imm peptide</fullName>
    </recommendedName>
</protein>